<feature type="signal peptide" evidence="1">
    <location>
        <begin position="1"/>
        <end position="20"/>
    </location>
</feature>
<keyword evidence="1" id="KW-0732">Signal</keyword>
<dbReference type="EMBL" id="FQWD01000003">
    <property type="protein sequence ID" value="SHG37274.1"/>
    <property type="molecule type" value="Genomic_DNA"/>
</dbReference>
<reference evidence="3" key="1">
    <citation type="submission" date="2016-11" db="EMBL/GenBank/DDBJ databases">
        <authorList>
            <person name="Varghese N."/>
            <person name="Submissions S."/>
        </authorList>
    </citation>
    <scope>NUCLEOTIDE SEQUENCE [LARGE SCALE GENOMIC DNA]</scope>
    <source>
        <strain evidence="3">CGMCC 1.8995</strain>
    </source>
</reference>
<gene>
    <name evidence="2" type="ORF">SAMN05216361_2000</name>
</gene>
<accession>A0A1M5J9M2</accession>
<dbReference type="STRING" id="634436.SAMN05216361_2000"/>
<evidence type="ECO:0000313" key="3">
    <source>
        <dbReference type="Proteomes" id="UP000184520"/>
    </source>
</evidence>
<feature type="chain" id="PRO_5009911313" evidence="1">
    <location>
        <begin position="21"/>
        <end position="112"/>
    </location>
</feature>
<dbReference type="Proteomes" id="UP000184520">
    <property type="component" value="Unassembled WGS sequence"/>
</dbReference>
<dbReference type="AlphaFoldDB" id="A0A1M5J9M2"/>
<evidence type="ECO:0000313" key="2">
    <source>
        <dbReference type="EMBL" id="SHG37274.1"/>
    </source>
</evidence>
<organism evidence="2 3">
    <name type="scientific">Marisediminitalea aggregata</name>
    <dbReference type="NCBI Taxonomy" id="634436"/>
    <lineage>
        <taxon>Bacteria</taxon>
        <taxon>Pseudomonadati</taxon>
        <taxon>Pseudomonadota</taxon>
        <taxon>Gammaproteobacteria</taxon>
        <taxon>Alteromonadales</taxon>
        <taxon>Alteromonadaceae</taxon>
        <taxon>Marisediminitalea</taxon>
    </lineage>
</organism>
<evidence type="ECO:0000256" key="1">
    <source>
        <dbReference type="SAM" id="SignalP"/>
    </source>
</evidence>
<name>A0A1M5J9M2_9ALTE</name>
<protein>
    <submittedName>
        <fullName evidence="2">Uncharacterized protein</fullName>
    </submittedName>
</protein>
<sequence length="112" mass="12115">MWVWLWCLVVFAGLSGVSHSASYTTDTALVSGEQPAAVAGQRDNGLFPRELTQLIRSQQSASEPEQGFAPKYPGQQTIYWQYAGLVSASFVVVNSPAPSLFSRPPSRAPPIC</sequence>
<keyword evidence="3" id="KW-1185">Reference proteome</keyword>
<proteinExistence type="predicted"/>